<dbReference type="SUPFAM" id="SSF109604">
    <property type="entry name" value="HD-domain/PDEase-like"/>
    <property type="match status" value="1"/>
</dbReference>
<dbReference type="EMBL" id="VBSP01000004">
    <property type="protein sequence ID" value="TLQ49109.1"/>
    <property type="molecule type" value="Genomic_DNA"/>
</dbReference>
<gene>
    <name evidence="2" type="ORF">FEZ33_02505</name>
</gene>
<dbReference type="InterPro" id="IPR006674">
    <property type="entry name" value="HD_domain"/>
</dbReference>
<dbReference type="AlphaFoldDB" id="A0A5R9EII3"/>
<feature type="domain" description="HD" evidence="1">
    <location>
        <begin position="28"/>
        <end position="123"/>
    </location>
</feature>
<name>A0A5R9EII3_9LACT</name>
<accession>A0A5R9EII3</accession>
<protein>
    <submittedName>
        <fullName evidence="2">HD domain-containing protein</fullName>
    </submittedName>
</protein>
<evidence type="ECO:0000313" key="2">
    <source>
        <dbReference type="EMBL" id="TLQ49109.1"/>
    </source>
</evidence>
<dbReference type="Pfam" id="PF01966">
    <property type="entry name" value="HD"/>
    <property type="match status" value="1"/>
</dbReference>
<sequence length="208" mass="24331">MINQKLVEYIESKIIPQYKAYDGAHQPDHVYQVIENSLDIAKNYNVNLNIVYAIAAYHDIGLKFGRQGHESASRKIIEADFVLKTFFTDNEIKTIAQAAEDHRASLPYEPRSLYGKIISEADRDINFERLLSRTILYSLDHYPDYVKEDTFKRVYTHMIEKYGPSGRIKLWLEYEPNVENLKKVHATLADETAFRKAFEPLYSKYKQN</sequence>
<comment type="caution">
    <text evidence="2">The sequence shown here is derived from an EMBL/GenBank/DDBJ whole genome shotgun (WGS) entry which is preliminary data.</text>
</comment>
<dbReference type="OrthoDB" id="384706at2"/>
<dbReference type="Proteomes" id="UP000306420">
    <property type="component" value="Unassembled WGS sequence"/>
</dbReference>
<proteinExistence type="predicted"/>
<reference evidence="2 3" key="1">
    <citation type="submission" date="2019-05" db="EMBL/GenBank/DDBJ databases">
        <title>The metagenome of a microbial culture collection derived from dairy environment covers the genomic content of the human microbiome.</title>
        <authorList>
            <person name="Roder T."/>
            <person name="Wuthrich D."/>
            <person name="Sattari Z."/>
            <person name="Von Ah U."/>
            <person name="Bar C."/>
            <person name="Ronchi F."/>
            <person name="Macpherson A.J."/>
            <person name="Ganal-Vonarburg S.C."/>
            <person name="Bruggmann R."/>
            <person name="Vergeres G."/>
        </authorList>
    </citation>
    <scope>NUCLEOTIDE SEQUENCE [LARGE SCALE GENOMIC DNA]</scope>
    <source>
        <strain evidence="2 3">FAM 24227</strain>
    </source>
</reference>
<dbReference type="Gene3D" id="1.10.3210.10">
    <property type="entry name" value="Hypothetical protein af1432"/>
    <property type="match status" value="1"/>
</dbReference>
<evidence type="ECO:0000313" key="3">
    <source>
        <dbReference type="Proteomes" id="UP000306420"/>
    </source>
</evidence>
<organism evidence="2 3">
    <name type="scientific">Ruoffia tabacinasalis</name>
    <dbReference type="NCBI Taxonomy" id="87458"/>
    <lineage>
        <taxon>Bacteria</taxon>
        <taxon>Bacillati</taxon>
        <taxon>Bacillota</taxon>
        <taxon>Bacilli</taxon>
        <taxon>Lactobacillales</taxon>
        <taxon>Aerococcaceae</taxon>
        <taxon>Ruoffia</taxon>
    </lineage>
</organism>
<dbReference type="RefSeq" id="WP_138403819.1">
    <property type="nucleotide sequence ID" value="NZ_VBSP01000004.1"/>
</dbReference>
<evidence type="ECO:0000259" key="1">
    <source>
        <dbReference type="Pfam" id="PF01966"/>
    </source>
</evidence>